<dbReference type="Pfam" id="PF02770">
    <property type="entry name" value="Acyl-CoA_dh_M"/>
    <property type="match status" value="1"/>
</dbReference>
<dbReference type="InterPro" id="IPR009075">
    <property type="entry name" value="AcylCo_DH/oxidase_C"/>
</dbReference>
<dbReference type="GeneID" id="8105224"/>
<dbReference type="InterPro" id="IPR009100">
    <property type="entry name" value="AcylCoA_DH/oxidase_NM_dom_sf"/>
</dbReference>
<proteinExistence type="inferred from homology"/>
<gene>
    <name evidence="11" type="ORF">TSTA_119490</name>
</gene>
<dbReference type="GO" id="GO:0050660">
    <property type="term" value="F:flavin adenine dinucleotide binding"/>
    <property type="evidence" value="ECO:0007669"/>
    <property type="project" value="InterPro"/>
</dbReference>
<evidence type="ECO:0000256" key="7">
    <source>
        <dbReference type="RuleBase" id="RU362125"/>
    </source>
</evidence>
<feature type="domain" description="Acyl-CoA dehydrogenase/oxidase C-terminal" evidence="8">
    <location>
        <begin position="261"/>
        <end position="412"/>
    </location>
</feature>
<dbReference type="GO" id="GO:0005737">
    <property type="term" value="C:cytoplasm"/>
    <property type="evidence" value="ECO:0007669"/>
    <property type="project" value="TreeGrafter"/>
</dbReference>
<comment type="cofactor">
    <cofactor evidence="1 7">
        <name>FAD</name>
        <dbReference type="ChEBI" id="CHEBI:57692"/>
    </cofactor>
</comment>
<dbReference type="FunFam" id="2.40.110.10:FF:000002">
    <property type="entry name" value="Acyl-CoA dehydrogenase fadE12"/>
    <property type="match status" value="1"/>
</dbReference>
<dbReference type="InParanoid" id="B8MBQ4"/>
<dbReference type="GO" id="GO:0033539">
    <property type="term" value="P:fatty acid beta-oxidation using acyl-CoA dehydrogenase"/>
    <property type="evidence" value="ECO:0007669"/>
    <property type="project" value="TreeGrafter"/>
</dbReference>
<dbReference type="InterPro" id="IPR013786">
    <property type="entry name" value="AcylCoA_DH/ox_N"/>
</dbReference>
<evidence type="ECO:0000256" key="2">
    <source>
        <dbReference type="ARBA" id="ARBA00009347"/>
    </source>
</evidence>
<dbReference type="OrthoDB" id="434771at2759"/>
<accession>B8MBQ4</accession>
<dbReference type="PhylomeDB" id="B8MBQ4"/>
<dbReference type="AlphaFoldDB" id="B8MBQ4"/>
<dbReference type="HOGENOM" id="CLU_018204_1_2_1"/>
<dbReference type="Gene3D" id="1.20.140.10">
    <property type="entry name" value="Butyryl-CoA Dehydrogenase, subunit A, domain 3"/>
    <property type="match status" value="1"/>
</dbReference>
<dbReference type="PANTHER" id="PTHR48083">
    <property type="entry name" value="MEDIUM-CHAIN SPECIFIC ACYL-COA DEHYDROGENASE, MITOCHONDRIAL-RELATED"/>
    <property type="match status" value="1"/>
</dbReference>
<dbReference type="OMA" id="LAYMYAM"/>
<evidence type="ECO:0000256" key="3">
    <source>
        <dbReference type="ARBA" id="ARBA00011738"/>
    </source>
</evidence>
<dbReference type="InterPro" id="IPR006091">
    <property type="entry name" value="Acyl-CoA_Oxase/DH_mid-dom"/>
</dbReference>
<dbReference type="STRING" id="441959.B8MBQ4"/>
<name>B8MBQ4_TALSN</name>
<dbReference type="InterPro" id="IPR050741">
    <property type="entry name" value="Acyl-CoA_dehydrogenase"/>
</dbReference>
<feature type="domain" description="Acyl-CoA dehydrogenase/oxidase N-terminal" evidence="10">
    <location>
        <begin position="17"/>
        <end position="143"/>
    </location>
</feature>
<dbReference type="Gene3D" id="2.40.110.10">
    <property type="entry name" value="Butyryl-CoA Dehydrogenase, subunit A, domain 2"/>
    <property type="match status" value="1"/>
</dbReference>
<dbReference type="InterPro" id="IPR036250">
    <property type="entry name" value="AcylCo_DH-like_C"/>
</dbReference>
<dbReference type="Pfam" id="PF00441">
    <property type="entry name" value="Acyl-CoA_dh_1"/>
    <property type="match status" value="1"/>
</dbReference>
<keyword evidence="5 7" id="KW-0274">FAD</keyword>
<dbReference type="InterPro" id="IPR037069">
    <property type="entry name" value="AcylCoA_DH/ox_N_sf"/>
</dbReference>
<keyword evidence="4 7" id="KW-0285">Flavoprotein</keyword>
<dbReference type="SUPFAM" id="SSF47203">
    <property type="entry name" value="Acyl-CoA dehydrogenase C-terminal domain-like"/>
    <property type="match status" value="1"/>
</dbReference>
<sequence length="447" mass="49357">MPASANIPAIAQAHVSERAKKTLDLVEEFVEKECIPADPTYLKQIGEGAQQRWNAHPPIIEELKTKAQKLGLWNMFLPKNHFSQGAGFSNLEYGLMAEILGKSRVASEATNNAAPDTGNMEVLAKYANEAQKKAWLTPLLEGKIRSAFLMTEPNVASSDATNIQLNIRREGDEYVLTGQKWWSSGAGDPRCKLYLVMGKSDPHNPDPYRQQSVIIVPADTPGITVHRMMHVFGYDDAPHGHGHISFKNVRVPVSNLVLGEGRGFEIIQGRLGPGRIHHAMRAIGSAEKALEWLITRINDERKTTFGKPLSSHGVILEWLARSRIEIDAARLLVLNAAIKMDQGDARSALKEIAEAKVFVPTVTLAVIDRAIQAFGAAGVSQDTPLANMWANARTLRIVDGPDEVHLQQLAKRENKARKDELMTKLRWQAERADQLLLANGFAAKAKM</sequence>
<dbReference type="PANTHER" id="PTHR48083:SF13">
    <property type="entry name" value="ACYL-COA DEHYDROGENASE FAMILY MEMBER 11"/>
    <property type="match status" value="1"/>
</dbReference>
<dbReference type="EMBL" id="EQ962655">
    <property type="protein sequence ID" value="EED18187.1"/>
    <property type="molecule type" value="Genomic_DNA"/>
</dbReference>
<evidence type="ECO:0000256" key="5">
    <source>
        <dbReference type="ARBA" id="ARBA00022827"/>
    </source>
</evidence>
<feature type="domain" description="Acyl-CoA oxidase/dehydrogenase middle" evidence="9">
    <location>
        <begin position="147"/>
        <end position="249"/>
    </location>
</feature>
<dbReference type="InterPro" id="IPR046373">
    <property type="entry name" value="Acyl-CoA_Oxase/DH_mid-dom_sf"/>
</dbReference>
<dbReference type="RefSeq" id="XP_002482179.1">
    <property type="nucleotide sequence ID" value="XM_002482134.1"/>
</dbReference>
<keyword evidence="6 7" id="KW-0560">Oxidoreductase</keyword>
<dbReference type="eggNOG" id="KOG1469">
    <property type="taxonomic scope" value="Eukaryota"/>
</dbReference>
<comment type="similarity">
    <text evidence="2 7">Belongs to the acyl-CoA dehydrogenase family.</text>
</comment>
<dbReference type="VEuPathDB" id="FungiDB:TSTA_119490"/>
<dbReference type="Pfam" id="PF02771">
    <property type="entry name" value="Acyl-CoA_dh_N"/>
    <property type="match status" value="1"/>
</dbReference>
<evidence type="ECO:0000256" key="1">
    <source>
        <dbReference type="ARBA" id="ARBA00001974"/>
    </source>
</evidence>
<evidence type="ECO:0000259" key="8">
    <source>
        <dbReference type="Pfam" id="PF00441"/>
    </source>
</evidence>
<organism evidence="11 12">
    <name type="scientific">Talaromyces stipitatus (strain ATCC 10500 / CBS 375.48 / QM 6759 / NRRL 1006)</name>
    <name type="common">Penicillium stipitatum</name>
    <dbReference type="NCBI Taxonomy" id="441959"/>
    <lineage>
        <taxon>Eukaryota</taxon>
        <taxon>Fungi</taxon>
        <taxon>Dikarya</taxon>
        <taxon>Ascomycota</taxon>
        <taxon>Pezizomycotina</taxon>
        <taxon>Eurotiomycetes</taxon>
        <taxon>Eurotiomycetidae</taxon>
        <taxon>Eurotiales</taxon>
        <taxon>Trichocomaceae</taxon>
        <taxon>Talaromyces</taxon>
        <taxon>Talaromyces sect. Talaromyces</taxon>
    </lineage>
</organism>
<dbReference type="GO" id="GO:0003995">
    <property type="term" value="F:acyl-CoA dehydrogenase activity"/>
    <property type="evidence" value="ECO:0007669"/>
    <property type="project" value="TreeGrafter"/>
</dbReference>
<protein>
    <submittedName>
        <fullName evidence="11">Acyl-CoA dehydrogenase family protein</fullName>
    </submittedName>
</protein>
<dbReference type="Gene3D" id="1.10.540.10">
    <property type="entry name" value="Acyl-CoA dehydrogenase/oxidase, N-terminal domain"/>
    <property type="match status" value="1"/>
</dbReference>
<evidence type="ECO:0000259" key="10">
    <source>
        <dbReference type="Pfam" id="PF02771"/>
    </source>
</evidence>
<evidence type="ECO:0000313" key="12">
    <source>
        <dbReference type="Proteomes" id="UP000001745"/>
    </source>
</evidence>
<comment type="subunit">
    <text evidence="3">Homodimer.</text>
</comment>
<evidence type="ECO:0000313" key="11">
    <source>
        <dbReference type="EMBL" id="EED18187.1"/>
    </source>
</evidence>
<dbReference type="SUPFAM" id="SSF56645">
    <property type="entry name" value="Acyl-CoA dehydrogenase NM domain-like"/>
    <property type="match status" value="1"/>
</dbReference>
<evidence type="ECO:0000256" key="4">
    <source>
        <dbReference type="ARBA" id="ARBA00022630"/>
    </source>
</evidence>
<evidence type="ECO:0000259" key="9">
    <source>
        <dbReference type="Pfam" id="PF02770"/>
    </source>
</evidence>
<reference evidence="12" key="1">
    <citation type="journal article" date="2015" name="Genome Announc.">
        <title>Genome sequence of the AIDS-associated pathogen Penicillium marneffei (ATCC18224) and its near taxonomic relative Talaromyces stipitatus (ATCC10500).</title>
        <authorList>
            <person name="Nierman W.C."/>
            <person name="Fedorova-Abrams N.D."/>
            <person name="Andrianopoulos A."/>
        </authorList>
    </citation>
    <scope>NUCLEOTIDE SEQUENCE [LARGE SCALE GENOMIC DNA]</scope>
    <source>
        <strain evidence="12">ATCC 10500 / CBS 375.48 / QM 6759 / NRRL 1006</strain>
    </source>
</reference>
<dbReference type="Proteomes" id="UP000001745">
    <property type="component" value="Unassembled WGS sequence"/>
</dbReference>
<keyword evidence="12" id="KW-1185">Reference proteome</keyword>
<evidence type="ECO:0000256" key="6">
    <source>
        <dbReference type="ARBA" id="ARBA00023002"/>
    </source>
</evidence>